<dbReference type="InterPro" id="IPR007037">
    <property type="entry name" value="SIP_rossman_dom"/>
</dbReference>
<dbReference type="InterPro" id="IPR017927">
    <property type="entry name" value="FAD-bd_FR_type"/>
</dbReference>
<protein>
    <submittedName>
        <fullName evidence="2">Siderophore-interacting protein</fullName>
    </submittedName>
</protein>
<dbReference type="Proteomes" id="UP001324533">
    <property type="component" value="Chromosome"/>
</dbReference>
<dbReference type="Pfam" id="PF04954">
    <property type="entry name" value="SIP"/>
    <property type="match status" value="1"/>
</dbReference>
<dbReference type="Gene3D" id="2.40.30.10">
    <property type="entry name" value="Translation factors"/>
    <property type="match status" value="1"/>
</dbReference>
<name>A0ABZ0V8C7_9MICO</name>
<evidence type="ECO:0000313" key="3">
    <source>
        <dbReference type="Proteomes" id="UP001324533"/>
    </source>
</evidence>
<dbReference type="InterPro" id="IPR039374">
    <property type="entry name" value="SIP_fam"/>
</dbReference>
<dbReference type="PANTHER" id="PTHR30157:SF0">
    <property type="entry name" value="NADPH-DEPENDENT FERRIC-CHELATE REDUCTASE"/>
    <property type="match status" value="1"/>
</dbReference>
<accession>A0ABZ0V8C7</accession>
<evidence type="ECO:0000259" key="1">
    <source>
        <dbReference type="PROSITE" id="PS51384"/>
    </source>
</evidence>
<gene>
    <name evidence="2" type="ORF">T9R20_14450</name>
</gene>
<dbReference type="InterPro" id="IPR013113">
    <property type="entry name" value="SIP_FAD-bd"/>
</dbReference>
<dbReference type="EMBL" id="CP139779">
    <property type="protein sequence ID" value="WQB69880.1"/>
    <property type="molecule type" value="Genomic_DNA"/>
</dbReference>
<dbReference type="SUPFAM" id="SSF63380">
    <property type="entry name" value="Riboflavin synthase domain-like"/>
    <property type="match status" value="1"/>
</dbReference>
<feature type="domain" description="FAD-binding FR-type" evidence="1">
    <location>
        <begin position="15"/>
        <end position="130"/>
    </location>
</feature>
<dbReference type="RefSeq" id="WP_322410008.1">
    <property type="nucleotide sequence ID" value="NZ_CP139779.1"/>
</dbReference>
<dbReference type="InterPro" id="IPR017938">
    <property type="entry name" value="Riboflavin_synthase-like_b-brl"/>
</dbReference>
<dbReference type="InterPro" id="IPR039261">
    <property type="entry name" value="FNR_nucleotide-bd"/>
</dbReference>
<sequence>MPESSFSFRPEGLEMRFRRVRLQSREWLTPGYVRVRLVGDELAGFVSLGADDHLRIFFPEGEPESVEEFRAAPSREYTPARFDADGLELEFAIHGDPAAGTAGVAAAWAATAPIGALAGIGGPRGSKVVDGRPDYWMLAGDETAVPAMRRFAELMDDQARGRILVEVADAAHELPIDAPAGVVVEQVHRGTTAPGSALAARLDALGDEERPEGSILGFVAAEQSIVKPGRELLLERWAVPADQTIIKGYWKRGETSEKKPR</sequence>
<organism evidence="2 3">
    <name type="scientific">Microbacterium invictum</name>
    <dbReference type="NCBI Taxonomy" id="515415"/>
    <lineage>
        <taxon>Bacteria</taxon>
        <taxon>Bacillati</taxon>
        <taxon>Actinomycetota</taxon>
        <taxon>Actinomycetes</taxon>
        <taxon>Micrococcales</taxon>
        <taxon>Microbacteriaceae</taxon>
        <taxon>Microbacterium</taxon>
    </lineage>
</organism>
<keyword evidence="3" id="KW-1185">Reference proteome</keyword>
<dbReference type="Gene3D" id="3.40.50.80">
    <property type="entry name" value="Nucleotide-binding domain of ferredoxin-NADP reductase (FNR) module"/>
    <property type="match status" value="1"/>
</dbReference>
<proteinExistence type="predicted"/>
<dbReference type="PROSITE" id="PS51384">
    <property type="entry name" value="FAD_FR"/>
    <property type="match status" value="1"/>
</dbReference>
<evidence type="ECO:0000313" key="2">
    <source>
        <dbReference type="EMBL" id="WQB69880.1"/>
    </source>
</evidence>
<dbReference type="PANTHER" id="PTHR30157">
    <property type="entry name" value="FERRIC REDUCTASE, NADPH-DEPENDENT"/>
    <property type="match status" value="1"/>
</dbReference>
<dbReference type="Pfam" id="PF08021">
    <property type="entry name" value="FAD_binding_9"/>
    <property type="match status" value="1"/>
</dbReference>
<dbReference type="CDD" id="cd06193">
    <property type="entry name" value="siderophore_interacting"/>
    <property type="match status" value="1"/>
</dbReference>
<reference evidence="2 3" key="1">
    <citation type="submission" date="2023-06" db="EMBL/GenBank/DDBJ databases">
        <title>Rock-solubilizing bacteria, Microbacterium invictum, promotes re-establishment of vegetation in rocky wasteland by accelerating rock bio-weathering and reshaping soil bacterial community.</title>
        <authorList>
            <person name="Liu C."/>
        </authorList>
    </citation>
    <scope>NUCLEOTIDE SEQUENCE [LARGE SCALE GENOMIC DNA]</scope>
    <source>
        <strain evidence="2 3">X-18</strain>
    </source>
</reference>